<feature type="compositionally biased region" description="Gly residues" evidence="1">
    <location>
        <begin position="424"/>
        <end position="441"/>
    </location>
</feature>
<dbReference type="Proteomes" id="UP000192366">
    <property type="component" value="Unassembled WGS sequence"/>
</dbReference>
<dbReference type="PANTHER" id="PTHR48100:SF58">
    <property type="entry name" value="PE-PGRS FAMILY PROTEIN PE_PGRS11"/>
    <property type="match status" value="1"/>
</dbReference>
<dbReference type="InterPro" id="IPR050275">
    <property type="entry name" value="PGM_Phosphatase"/>
</dbReference>
<dbReference type="Pfam" id="PF00300">
    <property type="entry name" value="His_Phos_1"/>
    <property type="match status" value="1"/>
</dbReference>
<proteinExistence type="predicted"/>
<dbReference type="CDD" id="cd07067">
    <property type="entry name" value="HP_PGM_like"/>
    <property type="match status" value="1"/>
</dbReference>
<dbReference type="SMART" id="SM00855">
    <property type="entry name" value="PGAM"/>
    <property type="match status" value="1"/>
</dbReference>
<keyword evidence="3" id="KW-1185">Reference proteome</keyword>
<dbReference type="AlphaFoldDB" id="A0A1W9YWZ9"/>
<dbReference type="GO" id="GO:0005737">
    <property type="term" value="C:cytoplasm"/>
    <property type="evidence" value="ECO:0007669"/>
    <property type="project" value="TreeGrafter"/>
</dbReference>
<dbReference type="RefSeq" id="WP_083058391.1">
    <property type="nucleotide sequence ID" value="NZ_JACKVM010000016.1"/>
</dbReference>
<evidence type="ECO:0008006" key="4">
    <source>
        <dbReference type="Google" id="ProtNLM"/>
    </source>
</evidence>
<accession>A0A1W9YWZ9</accession>
<evidence type="ECO:0000313" key="2">
    <source>
        <dbReference type="EMBL" id="ORA04584.1"/>
    </source>
</evidence>
<evidence type="ECO:0000313" key="3">
    <source>
        <dbReference type="Proteomes" id="UP000192366"/>
    </source>
</evidence>
<dbReference type="InterPro" id="IPR029033">
    <property type="entry name" value="His_PPase_superfam"/>
</dbReference>
<name>A0A1W9YWZ9_MYCBA</name>
<dbReference type="EMBL" id="MVHJ01000009">
    <property type="protein sequence ID" value="ORA04584.1"/>
    <property type="molecule type" value="Genomic_DNA"/>
</dbReference>
<dbReference type="GO" id="GO:0016791">
    <property type="term" value="F:phosphatase activity"/>
    <property type="evidence" value="ECO:0007669"/>
    <property type="project" value="TreeGrafter"/>
</dbReference>
<dbReference type="Gene3D" id="3.40.50.1240">
    <property type="entry name" value="Phosphoglycerate mutase-like"/>
    <property type="match status" value="1"/>
</dbReference>
<organism evidence="2 3">
    <name type="scientific">Mycolicibacterium bacteremicum</name>
    <name type="common">Mycobacterium bacteremicum</name>
    <dbReference type="NCBI Taxonomy" id="564198"/>
    <lineage>
        <taxon>Bacteria</taxon>
        <taxon>Bacillati</taxon>
        <taxon>Actinomycetota</taxon>
        <taxon>Actinomycetes</taxon>
        <taxon>Mycobacteriales</taxon>
        <taxon>Mycobacteriaceae</taxon>
        <taxon>Mycolicibacterium</taxon>
    </lineage>
</organism>
<dbReference type="PANTHER" id="PTHR48100">
    <property type="entry name" value="BROAD-SPECIFICITY PHOSPHATASE YOR283W-RELATED"/>
    <property type="match status" value="1"/>
</dbReference>
<feature type="compositionally biased region" description="Polar residues" evidence="1">
    <location>
        <begin position="362"/>
        <end position="376"/>
    </location>
</feature>
<sequence>MVTGSHRRSLELLVVVLAAAALFIITALPAGALTVTFVRHGESEANASHTIDNSIPGAHLTPLGQAQSAAVADALIAGGVPYDAIYASNMVRTTETAAPFAAATGLTPTVVPGFREINAGWFEGWSDSGPGGIGYVLAPALWTLGLRSVPVPGGADGNAFDERVDRALQLVEESGAQNPVVFSHAATIMFWTMMNVDNPDLLLMLTHRLQNTDVVVVDGSTEEGWTLTSWAGRDVGPASLGAKLFVNVRDLVVTPQAAVYRVAQAFRTGDIGTIAEAVRDGIGAVLRAPVTFATAVVRDVTEAITAAVRPRSAPATDDALPAARIAAAAPDMAADVAAEPSVDADESAAREDLIRALRSPEQESPSVRTARTTRTAQKPVLRAVDAAEDDAEDITGGPHGVGTQPGGQAEPTDDRASAATAGADPGGDTGADTGGDTGADTGGSDEKAAA</sequence>
<comment type="caution">
    <text evidence="2">The sequence shown here is derived from an EMBL/GenBank/DDBJ whole genome shotgun (WGS) entry which is preliminary data.</text>
</comment>
<dbReference type="SUPFAM" id="SSF53254">
    <property type="entry name" value="Phosphoglycerate mutase-like"/>
    <property type="match status" value="1"/>
</dbReference>
<dbReference type="STRING" id="564198.BST17_12800"/>
<protein>
    <recommendedName>
        <fullName evidence="4">Histidine phosphatase family protein</fullName>
    </recommendedName>
</protein>
<dbReference type="InterPro" id="IPR013078">
    <property type="entry name" value="His_Pase_superF_clade-1"/>
</dbReference>
<reference evidence="2 3" key="1">
    <citation type="submission" date="2017-02" db="EMBL/GenBank/DDBJ databases">
        <title>The new phylogeny of genus Mycobacterium.</title>
        <authorList>
            <person name="Tortoli E."/>
            <person name="Trovato A."/>
            <person name="Cirillo D.M."/>
        </authorList>
    </citation>
    <scope>NUCLEOTIDE SEQUENCE [LARGE SCALE GENOMIC DNA]</scope>
    <source>
        <strain evidence="2 3">DSM 45578</strain>
    </source>
</reference>
<feature type="region of interest" description="Disordered" evidence="1">
    <location>
        <begin position="356"/>
        <end position="450"/>
    </location>
</feature>
<dbReference type="OrthoDB" id="9793115at2"/>
<gene>
    <name evidence="2" type="ORF">BST17_12800</name>
</gene>
<evidence type="ECO:0000256" key="1">
    <source>
        <dbReference type="SAM" id="MobiDB-lite"/>
    </source>
</evidence>